<feature type="compositionally biased region" description="Basic and acidic residues" evidence="1">
    <location>
        <begin position="14"/>
        <end position="27"/>
    </location>
</feature>
<reference evidence="2" key="2">
    <citation type="submission" date="2022-06" db="UniProtKB">
        <authorList>
            <consortium name="EnsemblMetazoa"/>
        </authorList>
    </citation>
    <scope>IDENTIFICATION</scope>
    <source>
        <strain evidence="2">PS312</strain>
    </source>
</reference>
<reference evidence="3" key="1">
    <citation type="journal article" date="2008" name="Nat. Genet.">
        <title>The Pristionchus pacificus genome provides a unique perspective on nematode lifestyle and parasitism.</title>
        <authorList>
            <person name="Dieterich C."/>
            <person name="Clifton S.W."/>
            <person name="Schuster L.N."/>
            <person name="Chinwalla A."/>
            <person name="Delehaunty K."/>
            <person name="Dinkelacker I."/>
            <person name="Fulton L."/>
            <person name="Fulton R."/>
            <person name="Godfrey J."/>
            <person name="Minx P."/>
            <person name="Mitreva M."/>
            <person name="Roeseler W."/>
            <person name="Tian H."/>
            <person name="Witte H."/>
            <person name="Yang S.P."/>
            <person name="Wilson R.K."/>
            <person name="Sommer R.J."/>
        </authorList>
    </citation>
    <scope>NUCLEOTIDE SEQUENCE [LARGE SCALE GENOMIC DNA]</scope>
    <source>
        <strain evidence="3">PS312</strain>
    </source>
</reference>
<sequence length="142" mass="16391">MQNNQMGFVISRPHRNERSQDRSDPTRPQRNWKSSRVVDLLDIVGRTPYKQQLNALIKRRPIAGRILNEINGEFEYLELKDAKVVDMNCLAYISHRNREGKHVRETLHAWATKSGFKHNCSNSVIKAGDGSVYLLECVVVFL</sequence>
<evidence type="ECO:0000313" key="3">
    <source>
        <dbReference type="Proteomes" id="UP000005239"/>
    </source>
</evidence>
<name>A0A2A6CLF4_PRIPA</name>
<dbReference type="EnsemblMetazoa" id="PPA41183.1">
    <property type="protein sequence ID" value="PPA41183.1"/>
    <property type="gene ID" value="WBGene00279552"/>
</dbReference>
<accession>A0A8R1YYL8</accession>
<dbReference type="Proteomes" id="UP000005239">
    <property type="component" value="Unassembled WGS sequence"/>
</dbReference>
<protein>
    <submittedName>
        <fullName evidence="2">Uncharacterized protein</fullName>
    </submittedName>
</protein>
<organism evidence="2 3">
    <name type="scientific">Pristionchus pacificus</name>
    <name type="common">Parasitic nematode worm</name>
    <dbReference type="NCBI Taxonomy" id="54126"/>
    <lineage>
        <taxon>Eukaryota</taxon>
        <taxon>Metazoa</taxon>
        <taxon>Ecdysozoa</taxon>
        <taxon>Nematoda</taxon>
        <taxon>Chromadorea</taxon>
        <taxon>Rhabditida</taxon>
        <taxon>Rhabditina</taxon>
        <taxon>Diplogasteromorpha</taxon>
        <taxon>Diplogasteroidea</taxon>
        <taxon>Neodiplogasteridae</taxon>
        <taxon>Pristionchus</taxon>
    </lineage>
</organism>
<accession>A0A2A6CLF4</accession>
<evidence type="ECO:0000313" key="2">
    <source>
        <dbReference type="EnsemblMetazoa" id="PPA41183.1"/>
    </source>
</evidence>
<evidence type="ECO:0000256" key="1">
    <source>
        <dbReference type="SAM" id="MobiDB-lite"/>
    </source>
</evidence>
<dbReference type="AlphaFoldDB" id="A0A2A6CLF4"/>
<gene>
    <name evidence="2" type="primary">WBGene00279552</name>
</gene>
<keyword evidence="3" id="KW-1185">Reference proteome</keyword>
<feature type="region of interest" description="Disordered" evidence="1">
    <location>
        <begin position="1"/>
        <end position="32"/>
    </location>
</feature>
<proteinExistence type="predicted"/>